<reference evidence="2" key="1">
    <citation type="journal article" date="2019" name="Int. J. Syst. Evol. Microbiol.">
        <title>The Global Catalogue of Microorganisms (GCM) 10K type strain sequencing project: providing services to taxonomists for standard genome sequencing and annotation.</title>
        <authorList>
            <consortium name="The Broad Institute Genomics Platform"/>
            <consortium name="The Broad Institute Genome Sequencing Center for Infectious Disease"/>
            <person name="Wu L."/>
            <person name="Ma J."/>
        </authorList>
    </citation>
    <scope>NUCLEOTIDE SEQUENCE [LARGE SCALE GENOMIC DNA]</scope>
    <source>
        <strain evidence="2">CCUG 36956</strain>
    </source>
</reference>
<protein>
    <recommendedName>
        <fullName evidence="3">Lipoprotein</fullName>
    </recommendedName>
</protein>
<organism evidence="1 2">
    <name type="scientific">Nocardia lasii</name>
    <dbReference type="NCBI Taxonomy" id="1616107"/>
    <lineage>
        <taxon>Bacteria</taxon>
        <taxon>Bacillati</taxon>
        <taxon>Actinomycetota</taxon>
        <taxon>Actinomycetes</taxon>
        <taxon>Mycobacteriales</taxon>
        <taxon>Nocardiaceae</taxon>
        <taxon>Nocardia</taxon>
    </lineage>
</organism>
<evidence type="ECO:0000313" key="1">
    <source>
        <dbReference type="EMBL" id="MFC6012772.1"/>
    </source>
</evidence>
<sequence length="175" mass="17750">MNTRVAGLLMAVVAVCGGVVTVGCTQSVSGRAVVNETERAAYVTAAAATSSSKAKAARGAVCAEFVVHALKVQGKIDALKRRLDEKADRTTTLGAARDAGTALDDASEAVASSLRNNSVDAGLNTTMSEYSTAAEAFGKEMTKMSLGTGDQTTFATAQTRYFAAKNAGASACGPS</sequence>
<dbReference type="Proteomes" id="UP001596223">
    <property type="component" value="Unassembled WGS sequence"/>
</dbReference>
<evidence type="ECO:0008006" key="3">
    <source>
        <dbReference type="Google" id="ProtNLM"/>
    </source>
</evidence>
<evidence type="ECO:0000313" key="2">
    <source>
        <dbReference type="Proteomes" id="UP001596223"/>
    </source>
</evidence>
<dbReference type="RefSeq" id="WP_378606928.1">
    <property type="nucleotide sequence ID" value="NZ_JBHSQN010000011.1"/>
</dbReference>
<comment type="caution">
    <text evidence="1">The sequence shown here is derived from an EMBL/GenBank/DDBJ whole genome shotgun (WGS) entry which is preliminary data.</text>
</comment>
<name>A0ABW1JV12_9NOCA</name>
<dbReference type="EMBL" id="JBHSQN010000011">
    <property type="protein sequence ID" value="MFC6012772.1"/>
    <property type="molecule type" value="Genomic_DNA"/>
</dbReference>
<gene>
    <name evidence="1" type="ORF">ACFP3H_17075</name>
</gene>
<accession>A0ABW1JV12</accession>
<proteinExistence type="predicted"/>
<keyword evidence="2" id="KW-1185">Reference proteome</keyword>
<dbReference type="PROSITE" id="PS51257">
    <property type="entry name" value="PROKAR_LIPOPROTEIN"/>
    <property type="match status" value="1"/>
</dbReference>